<evidence type="ECO:0000313" key="1">
    <source>
        <dbReference type="EMBL" id="TLE10434.1"/>
    </source>
</evidence>
<reference evidence="1 2" key="1">
    <citation type="journal article" date="2014" name="Genome Announc.">
        <title>Draft genome sequences of eight enterohepatic helicobacter species isolated from both laboratory and wild rodents.</title>
        <authorList>
            <person name="Sheh A."/>
            <person name="Shen Z."/>
            <person name="Fox J.G."/>
        </authorList>
    </citation>
    <scope>NUCLEOTIDE SEQUENCE [LARGE SCALE GENOMIC DNA]</scope>
    <source>
        <strain evidence="1 2">ATCC 49320</strain>
    </source>
</reference>
<dbReference type="Proteomes" id="UP000029857">
    <property type="component" value="Unassembled WGS sequence"/>
</dbReference>
<name>A0A4U8UDK2_9HELI</name>
<gene>
    <name evidence="1" type="ORF">LS79_005880</name>
</gene>
<accession>A0A4U8UDK2</accession>
<protein>
    <submittedName>
        <fullName evidence="1">Uncharacterized protein</fullName>
    </submittedName>
</protein>
<evidence type="ECO:0000313" key="2">
    <source>
        <dbReference type="Proteomes" id="UP000029857"/>
    </source>
</evidence>
<organism evidence="1 2">
    <name type="scientific">Helicobacter bilis</name>
    <dbReference type="NCBI Taxonomy" id="37372"/>
    <lineage>
        <taxon>Bacteria</taxon>
        <taxon>Pseudomonadati</taxon>
        <taxon>Campylobacterota</taxon>
        <taxon>Epsilonproteobacteria</taxon>
        <taxon>Campylobacterales</taxon>
        <taxon>Helicobacteraceae</taxon>
        <taxon>Helicobacter</taxon>
    </lineage>
</organism>
<sequence>MRKSYKRQSFQEVVQMALIASHKRLKKSKHYSKRSQIGRDGRFTLSKKALTKIERLAKENSYKQSMVVRAAVDILFYKAETMEYKKFYKIIHTQYLALSIESLDMSPTHKKKMLDSLEWVCR</sequence>
<dbReference type="AlphaFoldDB" id="A0A4U8UDK2"/>
<comment type="caution">
    <text evidence="1">The sequence shown here is derived from an EMBL/GenBank/DDBJ whole genome shotgun (WGS) entry which is preliminary data.</text>
</comment>
<dbReference type="EMBL" id="JRPJ02000017">
    <property type="protein sequence ID" value="TLE10434.1"/>
    <property type="molecule type" value="Genomic_DNA"/>
</dbReference>
<proteinExistence type="predicted"/>